<proteinExistence type="predicted"/>
<dbReference type="EMBL" id="JAWDGP010001604">
    <property type="protein sequence ID" value="KAK3789959.1"/>
    <property type="molecule type" value="Genomic_DNA"/>
</dbReference>
<evidence type="ECO:0000313" key="3">
    <source>
        <dbReference type="Proteomes" id="UP001283361"/>
    </source>
</evidence>
<evidence type="ECO:0000313" key="2">
    <source>
        <dbReference type="EMBL" id="KAK3789959.1"/>
    </source>
</evidence>
<feature type="compositionally biased region" description="Polar residues" evidence="1">
    <location>
        <begin position="14"/>
        <end position="28"/>
    </location>
</feature>
<dbReference type="AlphaFoldDB" id="A0AAE1E0P0"/>
<sequence>MCQWRISDCHTRCPRSSQGDQTNEPSSQHLWRKLGQENSYIVSRWSLWGQARGRRKKKVTSSPDGVCHGVNTRNLNSVGLNGNQL</sequence>
<evidence type="ECO:0000256" key="1">
    <source>
        <dbReference type="SAM" id="MobiDB-lite"/>
    </source>
</evidence>
<keyword evidence="3" id="KW-1185">Reference proteome</keyword>
<dbReference type="Proteomes" id="UP001283361">
    <property type="component" value="Unassembled WGS sequence"/>
</dbReference>
<feature type="region of interest" description="Disordered" evidence="1">
    <location>
        <begin position="1"/>
        <end position="28"/>
    </location>
</feature>
<reference evidence="2" key="1">
    <citation type="journal article" date="2023" name="G3 (Bethesda)">
        <title>A reference genome for the long-term kleptoplast-retaining sea slug Elysia crispata morphotype clarki.</title>
        <authorList>
            <person name="Eastman K.E."/>
            <person name="Pendleton A.L."/>
            <person name="Shaikh M.A."/>
            <person name="Suttiyut T."/>
            <person name="Ogas R."/>
            <person name="Tomko P."/>
            <person name="Gavelis G."/>
            <person name="Widhalm J.R."/>
            <person name="Wisecaver J.H."/>
        </authorList>
    </citation>
    <scope>NUCLEOTIDE SEQUENCE</scope>
    <source>
        <strain evidence="2">ECLA1</strain>
    </source>
</reference>
<comment type="caution">
    <text evidence="2">The sequence shown here is derived from an EMBL/GenBank/DDBJ whole genome shotgun (WGS) entry which is preliminary data.</text>
</comment>
<name>A0AAE1E0P0_9GAST</name>
<organism evidence="2 3">
    <name type="scientific">Elysia crispata</name>
    <name type="common">lettuce slug</name>
    <dbReference type="NCBI Taxonomy" id="231223"/>
    <lineage>
        <taxon>Eukaryota</taxon>
        <taxon>Metazoa</taxon>
        <taxon>Spiralia</taxon>
        <taxon>Lophotrochozoa</taxon>
        <taxon>Mollusca</taxon>
        <taxon>Gastropoda</taxon>
        <taxon>Heterobranchia</taxon>
        <taxon>Euthyneura</taxon>
        <taxon>Panpulmonata</taxon>
        <taxon>Sacoglossa</taxon>
        <taxon>Placobranchoidea</taxon>
        <taxon>Plakobranchidae</taxon>
        <taxon>Elysia</taxon>
    </lineage>
</organism>
<protein>
    <submittedName>
        <fullName evidence="2">Uncharacterized protein</fullName>
    </submittedName>
</protein>
<accession>A0AAE1E0P0</accession>
<gene>
    <name evidence="2" type="ORF">RRG08_023682</name>
</gene>